<proteinExistence type="predicted"/>
<dbReference type="RefSeq" id="WP_353472269.1">
    <property type="nucleotide sequence ID" value="NZ_CP123384.1"/>
</dbReference>
<accession>A0AAU8AFD4</accession>
<dbReference type="InterPro" id="IPR052718">
    <property type="entry name" value="NmrA-type_oxidoreductase"/>
</dbReference>
<dbReference type="PANTHER" id="PTHR47129:SF1">
    <property type="entry name" value="NMRA-LIKE DOMAIN-CONTAINING PROTEIN"/>
    <property type="match status" value="1"/>
</dbReference>
<reference evidence="2" key="1">
    <citation type="submission" date="2023-02" db="EMBL/GenBank/DDBJ databases">
        <title>Description and genomic characterization of Salipiger bruguierae sp. nov., isolated from the sediment of mangrove plant Bruguiera sexangula.</title>
        <authorList>
            <person name="Long M."/>
        </authorList>
    </citation>
    <scope>NUCLEOTIDE SEQUENCE</scope>
    <source>
        <strain evidence="2">H15</strain>
    </source>
</reference>
<dbReference type="InterPro" id="IPR016040">
    <property type="entry name" value="NAD(P)-bd_dom"/>
</dbReference>
<dbReference type="Gene3D" id="3.40.50.720">
    <property type="entry name" value="NAD(P)-binding Rossmann-like Domain"/>
    <property type="match status" value="1"/>
</dbReference>
<evidence type="ECO:0000313" key="2">
    <source>
        <dbReference type="EMBL" id="XCC93448.1"/>
    </source>
</evidence>
<dbReference type="SUPFAM" id="SSF51735">
    <property type="entry name" value="NAD(P)-binding Rossmann-fold domains"/>
    <property type="match status" value="1"/>
</dbReference>
<sequence length="293" mass="29460">MSDTLDYLITGASGQLGALVLTQLKAAVPGARIGALVRRAEAAPALEAQGFTVRIASYDDPAALEAALRGVAKLLLVSSSEVGQRAAQHGNVIAAAKAAGVGFVAYTSILNAAASPLTVLPGEHVATEEALAASGLDYALLRNGWYTENYVLGAGAALAHGALIGAAGEGRIASASREDYAAAAVAVLTGETPARGTVYELAGDESYTLAEFAAALSEIAGKQIPYVNMSEADYAGALEGAGLPGPVAQMLADSDTGASKGGLYSADHTLSRLIGRPTTPWKHTLEAGVAVAA</sequence>
<protein>
    <submittedName>
        <fullName evidence="2">SDR family oxidoreductase</fullName>
        <ecNumber evidence="2">1.6.5.2</ecNumber>
    </submittedName>
</protein>
<dbReference type="Gene3D" id="3.90.25.10">
    <property type="entry name" value="UDP-galactose 4-epimerase, domain 1"/>
    <property type="match status" value="1"/>
</dbReference>
<evidence type="ECO:0000259" key="1">
    <source>
        <dbReference type="Pfam" id="PF13460"/>
    </source>
</evidence>
<dbReference type="AlphaFoldDB" id="A0AAU8AFD4"/>
<organism evidence="2">
    <name type="scientific">Alloyangia sp. H15</name>
    <dbReference type="NCBI Taxonomy" id="3029062"/>
    <lineage>
        <taxon>Bacteria</taxon>
        <taxon>Pseudomonadati</taxon>
        <taxon>Pseudomonadota</taxon>
        <taxon>Alphaproteobacteria</taxon>
        <taxon>Rhodobacterales</taxon>
        <taxon>Roseobacteraceae</taxon>
        <taxon>Alloyangia</taxon>
    </lineage>
</organism>
<dbReference type="PANTHER" id="PTHR47129">
    <property type="entry name" value="QUINONE OXIDOREDUCTASE 2"/>
    <property type="match status" value="1"/>
</dbReference>
<feature type="domain" description="NAD(P)-binding" evidence="1">
    <location>
        <begin position="11"/>
        <end position="189"/>
    </location>
</feature>
<dbReference type="CDD" id="cd05269">
    <property type="entry name" value="TMR_SDR_a"/>
    <property type="match status" value="1"/>
</dbReference>
<dbReference type="InterPro" id="IPR036291">
    <property type="entry name" value="NAD(P)-bd_dom_sf"/>
</dbReference>
<dbReference type="GO" id="GO:0003955">
    <property type="term" value="F:NAD(P)H dehydrogenase (quinone) activity"/>
    <property type="evidence" value="ECO:0007669"/>
    <property type="project" value="UniProtKB-EC"/>
</dbReference>
<dbReference type="EMBL" id="CP123384">
    <property type="protein sequence ID" value="XCC93448.1"/>
    <property type="molecule type" value="Genomic_DNA"/>
</dbReference>
<keyword evidence="2" id="KW-0560">Oxidoreductase</keyword>
<dbReference type="EC" id="1.6.5.2" evidence="2"/>
<dbReference type="Pfam" id="PF13460">
    <property type="entry name" value="NAD_binding_10"/>
    <property type="match status" value="1"/>
</dbReference>
<gene>
    <name evidence="2" type="ORF">PVT71_13320</name>
</gene>
<name>A0AAU8AFD4_9RHOB</name>